<organism evidence="1">
    <name type="scientific">Arundo donax</name>
    <name type="common">Giant reed</name>
    <name type="synonym">Donax arundinaceus</name>
    <dbReference type="NCBI Taxonomy" id="35708"/>
    <lineage>
        <taxon>Eukaryota</taxon>
        <taxon>Viridiplantae</taxon>
        <taxon>Streptophyta</taxon>
        <taxon>Embryophyta</taxon>
        <taxon>Tracheophyta</taxon>
        <taxon>Spermatophyta</taxon>
        <taxon>Magnoliopsida</taxon>
        <taxon>Liliopsida</taxon>
        <taxon>Poales</taxon>
        <taxon>Poaceae</taxon>
        <taxon>PACMAD clade</taxon>
        <taxon>Arundinoideae</taxon>
        <taxon>Arundineae</taxon>
        <taxon>Arundo</taxon>
    </lineage>
</organism>
<proteinExistence type="predicted"/>
<reference evidence="1" key="2">
    <citation type="journal article" date="2015" name="Data Brief">
        <title>Shoot transcriptome of the giant reed, Arundo donax.</title>
        <authorList>
            <person name="Barrero R.A."/>
            <person name="Guerrero F.D."/>
            <person name="Moolhuijzen P."/>
            <person name="Goolsby J.A."/>
            <person name="Tidwell J."/>
            <person name="Bellgard S.E."/>
            <person name="Bellgard M.I."/>
        </authorList>
    </citation>
    <scope>NUCLEOTIDE SEQUENCE</scope>
    <source>
        <tissue evidence="1">Shoot tissue taken approximately 20 cm above the soil surface</tissue>
    </source>
</reference>
<dbReference type="EMBL" id="GBRH01159400">
    <property type="protein sequence ID" value="JAE38496.1"/>
    <property type="molecule type" value="Transcribed_RNA"/>
</dbReference>
<sequence length="25" mass="2940">MMTMMTGTKRKKHVSFHLNFYSCGC</sequence>
<protein>
    <submittedName>
        <fullName evidence="1">Uncharacterized protein</fullName>
    </submittedName>
</protein>
<dbReference type="AlphaFoldDB" id="A0A0A9HUC8"/>
<reference evidence="1" key="1">
    <citation type="submission" date="2014-09" db="EMBL/GenBank/DDBJ databases">
        <authorList>
            <person name="Magalhaes I.L.F."/>
            <person name="Oliveira U."/>
            <person name="Santos F.R."/>
            <person name="Vidigal T.H.D.A."/>
            <person name="Brescovit A.D."/>
            <person name="Santos A.J."/>
        </authorList>
    </citation>
    <scope>NUCLEOTIDE SEQUENCE</scope>
    <source>
        <tissue evidence="1">Shoot tissue taken approximately 20 cm above the soil surface</tissue>
    </source>
</reference>
<evidence type="ECO:0000313" key="1">
    <source>
        <dbReference type="EMBL" id="JAE38496.1"/>
    </source>
</evidence>
<accession>A0A0A9HUC8</accession>
<name>A0A0A9HUC8_ARUDO</name>